<dbReference type="Gramene" id="AET3Gv21134800.18">
    <property type="protein sequence ID" value="AET3Gv21134800.18"/>
    <property type="gene ID" value="AET3Gv21134800"/>
</dbReference>
<name>A0A453GNF1_AEGTS</name>
<dbReference type="Proteomes" id="UP000015105">
    <property type="component" value="Chromosome 3D"/>
</dbReference>
<proteinExistence type="predicted"/>
<protein>
    <submittedName>
        <fullName evidence="1">Uncharacterized protein</fullName>
    </submittedName>
</protein>
<organism evidence="1 2">
    <name type="scientific">Aegilops tauschii subsp. strangulata</name>
    <name type="common">Goatgrass</name>
    <dbReference type="NCBI Taxonomy" id="200361"/>
    <lineage>
        <taxon>Eukaryota</taxon>
        <taxon>Viridiplantae</taxon>
        <taxon>Streptophyta</taxon>
        <taxon>Embryophyta</taxon>
        <taxon>Tracheophyta</taxon>
        <taxon>Spermatophyta</taxon>
        <taxon>Magnoliopsida</taxon>
        <taxon>Liliopsida</taxon>
        <taxon>Poales</taxon>
        <taxon>Poaceae</taxon>
        <taxon>BOP clade</taxon>
        <taxon>Pooideae</taxon>
        <taxon>Triticodae</taxon>
        <taxon>Triticeae</taxon>
        <taxon>Triticinae</taxon>
        <taxon>Aegilops</taxon>
    </lineage>
</organism>
<accession>A0A453GNF1</accession>
<reference evidence="1" key="3">
    <citation type="journal article" date="2017" name="Nature">
        <title>Genome sequence of the progenitor of the wheat D genome Aegilops tauschii.</title>
        <authorList>
            <person name="Luo M.C."/>
            <person name="Gu Y.Q."/>
            <person name="Puiu D."/>
            <person name="Wang H."/>
            <person name="Twardziok S.O."/>
            <person name="Deal K.R."/>
            <person name="Huo N."/>
            <person name="Zhu T."/>
            <person name="Wang L."/>
            <person name="Wang Y."/>
            <person name="McGuire P.E."/>
            <person name="Liu S."/>
            <person name="Long H."/>
            <person name="Ramasamy R.K."/>
            <person name="Rodriguez J.C."/>
            <person name="Van S.L."/>
            <person name="Yuan L."/>
            <person name="Wang Z."/>
            <person name="Xia Z."/>
            <person name="Xiao L."/>
            <person name="Anderson O.D."/>
            <person name="Ouyang S."/>
            <person name="Liang Y."/>
            <person name="Zimin A.V."/>
            <person name="Pertea G."/>
            <person name="Qi P."/>
            <person name="Bennetzen J.L."/>
            <person name="Dai X."/>
            <person name="Dawson M.W."/>
            <person name="Muller H.G."/>
            <person name="Kugler K."/>
            <person name="Rivarola-Duarte L."/>
            <person name="Spannagl M."/>
            <person name="Mayer K.F.X."/>
            <person name="Lu F.H."/>
            <person name="Bevan M.W."/>
            <person name="Leroy P."/>
            <person name="Li P."/>
            <person name="You F.M."/>
            <person name="Sun Q."/>
            <person name="Liu Z."/>
            <person name="Lyons E."/>
            <person name="Wicker T."/>
            <person name="Salzberg S.L."/>
            <person name="Devos K.M."/>
            <person name="Dvorak J."/>
        </authorList>
    </citation>
    <scope>NUCLEOTIDE SEQUENCE [LARGE SCALE GENOMIC DNA]</scope>
    <source>
        <strain evidence="1">cv. AL8/78</strain>
    </source>
</reference>
<reference evidence="1" key="5">
    <citation type="journal article" date="2021" name="G3 (Bethesda)">
        <title>Aegilops tauschii genome assembly Aet v5.0 features greater sequence contiguity and improved annotation.</title>
        <authorList>
            <person name="Wang L."/>
            <person name="Zhu T."/>
            <person name="Rodriguez J.C."/>
            <person name="Deal K.R."/>
            <person name="Dubcovsky J."/>
            <person name="McGuire P.E."/>
            <person name="Lux T."/>
            <person name="Spannagl M."/>
            <person name="Mayer K.F.X."/>
            <person name="Baldrich P."/>
            <person name="Meyers B.C."/>
            <person name="Huo N."/>
            <person name="Gu Y.Q."/>
            <person name="Zhou H."/>
            <person name="Devos K.M."/>
            <person name="Bennetzen J.L."/>
            <person name="Unver T."/>
            <person name="Budak H."/>
            <person name="Gulick P.J."/>
            <person name="Galiba G."/>
            <person name="Kalapos B."/>
            <person name="Nelson D.R."/>
            <person name="Li P."/>
            <person name="You F.M."/>
            <person name="Luo M.C."/>
            <person name="Dvorak J."/>
        </authorList>
    </citation>
    <scope>NUCLEOTIDE SEQUENCE [LARGE SCALE GENOMIC DNA]</scope>
    <source>
        <strain evidence="1">cv. AL8/78</strain>
    </source>
</reference>
<evidence type="ECO:0000313" key="2">
    <source>
        <dbReference type="Proteomes" id="UP000015105"/>
    </source>
</evidence>
<reference evidence="2" key="1">
    <citation type="journal article" date="2014" name="Science">
        <title>Ancient hybridizations among the ancestral genomes of bread wheat.</title>
        <authorList>
            <consortium name="International Wheat Genome Sequencing Consortium,"/>
            <person name="Marcussen T."/>
            <person name="Sandve S.R."/>
            <person name="Heier L."/>
            <person name="Spannagl M."/>
            <person name="Pfeifer M."/>
            <person name="Jakobsen K.S."/>
            <person name="Wulff B.B."/>
            <person name="Steuernagel B."/>
            <person name="Mayer K.F."/>
            <person name="Olsen O.A."/>
        </authorList>
    </citation>
    <scope>NUCLEOTIDE SEQUENCE [LARGE SCALE GENOMIC DNA]</scope>
    <source>
        <strain evidence="2">cv. AL8/78</strain>
    </source>
</reference>
<reference evidence="2" key="2">
    <citation type="journal article" date="2017" name="Nat. Plants">
        <title>The Aegilops tauschii genome reveals multiple impacts of transposons.</title>
        <authorList>
            <person name="Zhao G."/>
            <person name="Zou C."/>
            <person name="Li K."/>
            <person name="Wang K."/>
            <person name="Li T."/>
            <person name="Gao L."/>
            <person name="Zhang X."/>
            <person name="Wang H."/>
            <person name="Yang Z."/>
            <person name="Liu X."/>
            <person name="Jiang W."/>
            <person name="Mao L."/>
            <person name="Kong X."/>
            <person name="Jiao Y."/>
            <person name="Jia J."/>
        </authorList>
    </citation>
    <scope>NUCLEOTIDE SEQUENCE [LARGE SCALE GENOMIC DNA]</scope>
    <source>
        <strain evidence="2">cv. AL8/78</strain>
    </source>
</reference>
<dbReference type="AlphaFoldDB" id="A0A453GNF1"/>
<keyword evidence="2" id="KW-1185">Reference proteome</keyword>
<evidence type="ECO:0000313" key="1">
    <source>
        <dbReference type="EnsemblPlants" id="AET3Gv21134800.18"/>
    </source>
</evidence>
<sequence length="73" mass="7338">VTPHPNGGLGCLSGAEEACEKNGGEAASQCFCWRPVTRRSSSAVAGASGILSLSSGGGTHRGLICKCSIWICS</sequence>
<dbReference type="EnsemblPlants" id="AET3Gv21134800.18">
    <property type="protein sequence ID" value="AET3Gv21134800.18"/>
    <property type="gene ID" value="AET3Gv21134800"/>
</dbReference>
<reference evidence="1" key="4">
    <citation type="submission" date="2019-03" db="UniProtKB">
        <authorList>
            <consortium name="EnsemblPlants"/>
        </authorList>
    </citation>
    <scope>IDENTIFICATION</scope>
</reference>